<dbReference type="SUPFAM" id="SSF53474">
    <property type="entry name" value="alpha/beta-Hydrolases"/>
    <property type="match status" value="1"/>
</dbReference>
<evidence type="ECO:0000313" key="1">
    <source>
        <dbReference type="EMBL" id="KAF2399552.1"/>
    </source>
</evidence>
<gene>
    <name evidence="1" type="ORF">EJ06DRAFT_511705</name>
</gene>
<dbReference type="PANTHER" id="PTHR47381:SF3">
    <property type="entry name" value="ALPHA_BETA-HYDROLASES SUPERFAMILY PROTEIN"/>
    <property type="match status" value="1"/>
</dbReference>
<reference evidence="1" key="1">
    <citation type="journal article" date="2020" name="Stud. Mycol.">
        <title>101 Dothideomycetes genomes: a test case for predicting lifestyles and emergence of pathogens.</title>
        <authorList>
            <person name="Haridas S."/>
            <person name="Albert R."/>
            <person name="Binder M."/>
            <person name="Bloem J."/>
            <person name="Labutti K."/>
            <person name="Salamov A."/>
            <person name="Andreopoulos B."/>
            <person name="Baker S."/>
            <person name="Barry K."/>
            <person name="Bills G."/>
            <person name="Bluhm B."/>
            <person name="Cannon C."/>
            <person name="Castanera R."/>
            <person name="Culley D."/>
            <person name="Daum C."/>
            <person name="Ezra D."/>
            <person name="Gonzalez J."/>
            <person name="Henrissat B."/>
            <person name="Kuo A."/>
            <person name="Liang C."/>
            <person name="Lipzen A."/>
            <person name="Lutzoni F."/>
            <person name="Magnuson J."/>
            <person name="Mondo S."/>
            <person name="Nolan M."/>
            <person name="Ohm R."/>
            <person name="Pangilinan J."/>
            <person name="Park H.-J."/>
            <person name="Ramirez L."/>
            <person name="Alfaro M."/>
            <person name="Sun H."/>
            <person name="Tritt A."/>
            <person name="Yoshinaga Y."/>
            <person name="Zwiers L.-H."/>
            <person name="Turgeon B."/>
            <person name="Goodwin S."/>
            <person name="Spatafora J."/>
            <person name="Crous P."/>
            <person name="Grigoriev I."/>
        </authorList>
    </citation>
    <scope>NUCLEOTIDE SEQUENCE</scope>
    <source>
        <strain evidence="1">CBS 262.69</strain>
    </source>
</reference>
<dbReference type="InterPro" id="IPR029058">
    <property type="entry name" value="AB_hydrolase_fold"/>
</dbReference>
<dbReference type="AlphaFoldDB" id="A0A6G1HU77"/>
<proteinExistence type="predicted"/>
<dbReference type="EMBL" id="ML996697">
    <property type="protein sequence ID" value="KAF2399552.1"/>
    <property type="molecule type" value="Genomic_DNA"/>
</dbReference>
<evidence type="ECO:0008006" key="3">
    <source>
        <dbReference type="Google" id="ProtNLM"/>
    </source>
</evidence>
<dbReference type="Proteomes" id="UP000799640">
    <property type="component" value="Unassembled WGS sequence"/>
</dbReference>
<dbReference type="OrthoDB" id="2152248at2759"/>
<dbReference type="Gene3D" id="3.40.50.1820">
    <property type="entry name" value="alpha/beta hydrolase"/>
    <property type="match status" value="1"/>
</dbReference>
<accession>A0A6G1HU77</accession>
<organism evidence="1 2">
    <name type="scientific">Trichodelitschia bisporula</name>
    <dbReference type="NCBI Taxonomy" id="703511"/>
    <lineage>
        <taxon>Eukaryota</taxon>
        <taxon>Fungi</taxon>
        <taxon>Dikarya</taxon>
        <taxon>Ascomycota</taxon>
        <taxon>Pezizomycotina</taxon>
        <taxon>Dothideomycetes</taxon>
        <taxon>Dothideomycetes incertae sedis</taxon>
        <taxon>Phaeotrichales</taxon>
        <taxon>Phaeotrichaceae</taxon>
        <taxon>Trichodelitschia</taxon>
    </lineage>
</organism>
<evidence type="ECO:0000313" key="2">
    <source>
        <dbReference type="Proteomes" id="UP000799640"/>
    </source>
</evidence>
<keyword evidence="2" id="KW-1185">Reference proteome</keyword>
<sequence length="362" mass="38676">MSDPLAAFNKGAQPPTSSTTYTIAGILTTVHGLAELPPDAHEVTVLWLLHPRLATAQFMSSLAAASITYWNANRVSLGQPRKGLLAVAFDQRNHGSREVTSLANGAWRDGNPRHAQDMFSSYQGTAHDVSLLITHLGSYLPPTTPPITQNLSLGISLGAHAAWLTLLHDPRIAAGVIIIGTPDYTRLMCQRAMKSRLSDWTQPASAPGSAFIPSPSFPASLAAALRIADPASLLLPPELQALSAPTQAHHIPPPDALVPFPAFEASQREALEHTIKGKAALVLSGGADKLVPPATGRVFIEYLKQAVDPKTGWWREGGFVLDERVYEGVGHEVTPRMAEEAVKWVGEYLAGRVGGQGRGSKI</sequence>
<protein>
    <recommendedName>
        <fullName evidence="3">Alpha/beta-hydrolase</fullName>
    </recommendedName>
</protein>
<name>A0A6G1HU77_9PEZI</name>
<dbReference type="PANTHER" id="PTHR47381">
    <property type="entry name" value="ALPHA/BETA-HYDROLASES SUPERFAMILY PROTEIN"/>
    <property type="match status" value="1"/>
</dbReference>